<evidence type="ECO:0000256" key="12">
    <source>
        <dbReference type="PIRSR" id="PIRSR018425-1"/>
    </source>
</evidence>
<comment type="function">
    <text evidence="11">Polymerase that creates the 3'-poly(A) tail of mRNA's.</text>
</comment>
<evidence type="ECO:0000313" key="18">
    <source>
        <dbReference type="EMBL" id="KAL3766916.1"/>
    </source>
</evidence>
<evidence type="ECO:0000259" key="17">
    <source>
        <dbReference type="Pfam" id="PF20750"/>
    </source>
</evidence>
<dbReference type="Pfam" id="PF04926">
    <property type="entry name" value="PAP_RNA-bind"/>
    <property type="match status" value="1"/>
</dbReference>
<accession>A0ABD3MVQ8</accession>
<dbReference type="InterPro" id="IPR043519">
    <property type="entry name" value="NT_sf"/>
</dbReference>
<keyword evidence="4 11" id="KW-0507">mRNA processing</keyword>
<feature type="binding site" evidence="13">
    <location>
        <position position="108"/>
    </location>
    <ligand>
        <name>Mg(2+)</name>
        <dbReference type="ChEBI" id="CHEBI:18420"/>
        <label>1</label>
        <note>catalytic</note>
    </ligand>
</feature>
<dbReference type="CDD" id="cd05402">
    <property type="entry name" value="NT_PAP_TUTase"/>
    <property type="match status" value="1"/>
</dbReference>
<feature type="binding site" evidence="12">
    <location>
        <position position="192"/>
    </location>
    <ligand>
        <name>ATP</name>
        <dbReference type="ChEBI" id="CHEBI:30616"/>
    </ligand>
</feature>
<dbReference type="InterPro" id="IPR007012">
    <property type="entry name" value="PolA_pol_cen_dom"/>
</dbReference>
<keyword evidence="19" id="KW-1185">Reference proteome</keyword>
<dbReference type="Gene3D" id="1.10.1410.10">
    <property type="match status" value="1"/>
</dbReference>
<dbReference type="GO" id="GO:0005634">
    <property type="term" value="C:nucleus"/>
    <property type="evidence" value="ECO:0007669"/>
    <property type="project" value="UniProtKB-SubCell"/>
</dbReference>
<dbReference type="FunFam" id="1.10.1410.10:FF:000019">
    <property type="entry name" value="Nuclear poly(A) polymerase 3"/>
    <property type="match status" value="1"/>
</dbReference>
<evidence type="ECO:0000256" key="10">
    <source>
        <dbReference type="ARBA" id="ARBA00023242"/>
    </source>
</evidence>
<reference evidence="18 19" key="1">
    <citation type="submission" date="2024-10" db="EMBL/GenBank/DDBJ databases">
        <title>Updated reference genomes for cyclostephanoid diatoms.</title>
        <authorList>
            <person name="Roberts W.R."/>
            <person name="Alverson A.J."/>
        </authorList>
    </citation>
    <scope>NUCLEOTIDE SEQUENCE [LARGE SCALE GENOMIC DNA]</scope>
    <source>
        <strain evidence="18 19">AJA010-31</strain>
    </source>
</reference>
<dbReference type="GO" id="GO:0003723">
    <property type="term" value="F:RNA binding"/>
    <property type="evidence" value="ECO:0007669"/>
    <property type="project" value="UniProtKB-UniRule"/>
</dbReference>
<evidence type="ECO:0000256" key="8">
    <source>
        <dbReference type="ARBA" id="ARBA00022840"/>
    </source>
</evidence>
<dbReference type="SUPFAM" id="SSF55003">
    <property type="entry name" value="PAP/Archaeal CCA-adding enzyme, C-terminal domain"/>
    <property type="match status" value="1"/>
</dbReference>
<feature type="binding site" evidence="12">
    <location>
        <position position="289"/>
    </location>
    <ligand>
        <name>ATP</name>
        <dbReference type="ChEBI" id="CHEBI:30616"/>
    </ligand>
</feature>
<feature type="binding site" evidence="12">
    <location>
        <begin position="93"/>
        <end position="95"/>
    </location>
    <ligand>
        <name>ATP</name>
        <dbReference type="ChEBI" id="CHEBI:30616"/>
    </ligand>
</feature>
<dbReference type="SUPFAM" id="SSF81301">
    <property type="entry name" value="Nucleotidyltransferase"/>
    <property type="match status" value="1"/>
</dbReference>
<dbReference type="Pfam" id="PF04928">
    <property type="entry name" value="PAP_central"/>
    <property type="match status" value="1"/>
</dbReference>
<keyword evidence="7 11" id="KW-0547">Nucleotide-binding</keyword>
<feature type="compositionally biased region" description="Basic residues" evidence="14">
    <location>
        <begin position="9"/>
        <end position="26"/>
    </location>
</feature>
<keyword evidence="8 11" id="KW-0067">ATP-binding</keyword>
<dbReference type="Gene3D" id="3.30.460.10">
    <property type="entry name" value="Beta Polymerase, domain 2"/>
    <property type="match status" value="1"/>
</dbReference>
<evidence type="ECO:0000256" key="2">
    <source>
        <dbReference type="ARBA" id="ARBA00004123"/>
    </source>
</evidence>
<feature type="binding site" evidence="13">
    <location>
        <position position="106"/>
    </location>
    <ligand>
        <name>Mg(2+)</name>
        <dbReference type="ChEBI" id="CHEBI:18420"/>
        <label>1</label>
        <note>catalytic</note>
    </ligand>
</feature>
<comment type="similarity">
    <text evidence="3 11">Belongs to the poly(A) polymerase family.</text>
</comment>
<dbReference type="InterPro" id="IPR048840">
    <property type="entry name" value="PolA_pol_NTPase"/>
</dbReference>
<evidence type="ECO:0000259" key="16">
    <source>
        <dbReference type="Pfam" id="PF04928"/>
    </source>
</evidence>
<feature type="binding site" evidence="12">
    <location>
        <position position="280"/>
    </location>
    <ligand>
        <name>ATP</name>
        <dbReference type="ChEBI" id="CHEBI:30616"/>
    </ligand>
</feature>
<evidence type="ECO:0000256" key="4">
    <source>
        <dbReference type="ARBA" id="ARBA00022664"/>
    </source>
</evidence>
<evidence type="ECO:0000256" key="5">
    <source>
        <dbReference type="ARBA" id="ARBA00022679"/>
    </source>
</evidence>
<keyword evidence="10 11" id="KW-0539">Nucleus</keyword>
<feature type="binding site" evidence="12">
    <location>
        <position position="102"/>
    </location>
    <ligand>
        <name>ATP</name>
        <dbReference type="ChEBI" id="CHEBI:30616"/>
    </ligand>
</feature>
<proteinExistence type="inferred from homology"/>
<dbReference type="GO" id="GO:0046872">
    <property type="term" value="F:metal ion binding"/>
    <property type="evidence" value="ECO:0007669"/>
    <property type="project" value="UniProtKB-KW"/>
</dbReference>
<dbReference type="InterPro" id="IPR007010">
    <property type="entry name" value="PolA_pol_RNA-bd_dom"/>
</dbReference>
<feature type="domain" description="Poly(A) polymerase RNA-binding" evidence="15">
    <location>
        <begin position="421"/>
        <end position="480"/>
    </location>
</feature>
<feature type="region of interest" description="Disordered" evidence="14">
    <location>
        <begin position="563"/>
        <end position="591"/>
    </location>
</feature>
<dbReference type="InterPro" id="IPR014492">
    <property type="entry name" value="PolyA_polymerase"/>
</dbReference>
<evidence type="ECO:0000256" key="3">
    <source>
        <dbReference type="ARBA" id="ARBA00010912"/>
    </source>
</evidence>
<dbReference type="GO" id="GO:1990817">
    <property type="term" value="F:poly(A) RNA polymerase activity"/>
    <property type="evidence" value="ECO:0007669"/>
    <property type="project" value="UniProtKB-UniRule"/>
</dbReference>
<feature type="binding site" evidence="13">
    <location>
        <position position="192"/>
    </location>
    <ligand>
        <name>Mg(2+)</name>
        <dbReference type="ChEBI" id="CHEBI:18420"/>
        <label>2</label>
        <note>catalytic</note>
    </ligand>
</feature>
<organism evidence="18 19">
    <name type="scientific">Cyclotella atomus</name>
    <dbReference type="NCBI Taxonomy" id="382360"/>
    <lineage>
        <taxon>Eukaryota</taxon>
        <taxon>Sar</taxon>
        <taxon>Stramenopiles</taxon>
        <taxon>Ochrophyta</taxon>
        <taxon>Bacillariophyta</taxon>
        <taxon>Coscinodiscophyceae</taxon>
        <taxon>Thalassiosirophycidae</taxon>
        <taxon>Stephanodiscales</taxon>
        <taxon>Stephanodiscaceae</taxon>
        <taxon>Cyclotella</taxon>
    </lineage>
</organism>
<dbReference type="PANTHER" id="PTHR10682:SF10">
    <property type="entry name" value="POLYNUCLEOTIDE ADENYLYLTRANSFERASE"/>
    <property type="match status" value="1"/>
</dbReference>
<comment type="catalytic activity">
    <reaction evidence="11">
        <text>RNA(n) + ATP = RNA(n)-3'-adenine ribonucleotide + diphosphate</text>
        <dbReference type="Rhea" id="RHEA:11332"/>
        <dbReference type="Rhea" id="RHEA-COMP:14527"/>
        <dbReference type="Rhea" id="RHEA-COMP:17347"/>
        <dbReference type="ChEBI" id="CHEBI:30616"/>
        <dbReference type="ChEBI" id="CHEBI:33019"/>
        <dbReference type="ChEBI" id="CHEBI:140395"/>
        <dbReference type="ChEBI" id="CHEBI:173115"/>
        <dbReference type="EC" id="2.7.7.19"/>
    </reaction>
</comment>
<dbReference type="InterPro" id="IPR011068">
    <property type="entry name" value="NuclTrfase_I-like_C"/>
</dbReference>
<dbReference type="Pfam" id="PF20750">
    <property type="entry name" value="PAP_NTPase"/>
    <property type="match status" value="1"/>
</dbReference>
<comment type="cofactor">
    <cofactor evidence="1">
        <name>Mn(2+)</name>
        <dbReference type="ChEBI" id="CHEBI:29035"/>
    </cofactor>
</comment>
<feature type="domain" description="Poly(A) polymerase nucleotidyltransferase" evidence="17">
    <location>
        <begin position="31"/>
        <end position="151"/>
    </location>
</feature>
<comment type="subcellular location">
    <subcellularLocation>
        <location evidence="2 11">Nucleus</location>
    </subcellularLocation>
</comment>
<gene>
    <name evidence="18" type="ORF">ACHAWO_008637</name>
</gene>
<feature type="binding site" evidence="13">
    <location>
        <position position="108"/>
    </location>
    <ligand>
        <name>Mg(2+)</name>
        <dbReference type="ChEBI" id="CHEBI:18420"/>
        <label>2</label>
        <note>catalytic</note>
    </ligand>
</feature>
<dbReference type="EC" id="2.7.7.19" evidence="11"/>
<feature type="binding site" evidence="13">
    <location>
        <position position="106"/>
    </location>
    <ligand>
        <name>Mg(2+)</name>
        <dbReference type="ChEBI" id="CHEBI:18420"/>
        <label>2</label>
        <note>catalytic</note>
    </ligand>
</feature>
<keyword evidence="5 11" id="KW-0808">Transferase</keyword>
<protein>
    <recommendedName>
        <fullName evidence="11">Poly(A) polymerase</fullName>
        <ecNumber evidence="11">2.7.7.19</ecNumber>
    </recommendedName>
</protein>
<keyword evidence="6 13" id="KW-0479">Metal-binding</keyword>
<dbReference type="Gene3D" id="3.30.70.590">
    <property type="entry name" value="Poly(A) polymerase predicted RNA binding domain"/>
    <property type="match status" value="2"/>
</dbReference>
<dbReference type="GO" id="GO:0005524">
    <property type="term" value="F:ATP binding"/>
    <property type="evidence" value="ECO:0007669"/>
    <property type="project" value="UniProtKB-UniRule"/>
</dbReference>
<evidence type="ECO:0000256" key="13">
    <source>
        <dbReference type="PIRSR" id="PIRSR018425-2"/>
    </source>
</evidence>
<dbReference type="AlphaFoldDB" id="A0ABD3MVQ8"/>
<evidence type="ECO:0000256" key="9">
    <source>
        <dbReference type="ARBA" id="ARBA00022842"/>
    </source>
</evidence>
<evidence type="ECO:0000259" key="15">
    <source>
        <dbReference type="Pfam" id="PF04926"/>
    </source>
</evidence>
<evidence type="ECO:0000256" key="6">
    <source>
        <dbReference type="ARBA" id="ARBA00022723"/>
    </source>
</evidence>
<evidence type="ECO:0000256" key="14">
    <source>
        <dbReference type="SAM" id="MobiDB-lite"/>
    </source>
</evidence>
<evidence type="ECO:0000256" key="11">
    <source>
        <dbReference type="PIRNR" id="PIRNR018425"/>
    </source>
</evidence>
<evidence type="ECO:0000256" key="7">
    <source>
        <dbReference type="ARBA" id="ARBA00022741"/>
    </source>
</evidence>
<evidence type="ECO:0000256" key="1">
    <source>
        <dbReference type="ARBA" id="ARBA00001936"/>
    </source>
</evidence>
<evidence type="ECO:0000313" key="19">
    <source>
        <dbReference type="Proteomes" id="UP001530400"/>
    </source>
</evidence>
<comment type="cofactor">
    <cofactor evidence="13">
        <name>Mg(2+)</name>
        <dbReference type="ChEBI" id="CHEBI:18420"/>
    </cofactor>
    <text evidence="13">Binds 2 magnesium ions. Also active with manganese.</text>
</comment>
<dbReference type="Proteomes" id="UP001530400">
    <property type="component" value="Unassembled WGS sequence"/>
</dbReference>
<dbReference type="PANTHER" id="PTHR10682">
    <property type="entry name" value="POLY A POLYMERASE"/>
    <property type="match status" value="1"/>
</dbReference>
<feature type="region of interest" description="Disordered" evidence="14">
    <location>
        <begin position="1"/>
        <end position="36"/>
    </location>
</feature>
<keyword evidence="9 13" id="KW-0460">Magnesium</keyword>
<feature type="domain" description="Poly(A) polymerase central" evidence="16">
    <location>
        <begin position="271"/>
        <end position="418"/>
    </location>
</feature>
<dbReference type="GO" id="GO:0006397">
    <property type="term" value="P:mRNA processing"/>
    <property type="evidence" value="ECO:0007669"/>
    <property type="project" value="UniProtKB-KW"/>
</dbReference>
<feature type="binding site" evidence="12">
    <location>
        <begin position="298"/>
        <end position="299"/>
    </location>
    <ligand>
        <name>ATP</name>
        <dbReference type="ChEBI" id="CHEBI:30616"/>
    </ligand>
</feature>
<sequence>MESSDIHNRSRNRKQSGGHRPRKDKPRQKMDETQLTNSLREVCANRNLIECSSGILKRRRVMKDLDAMLSSWCCTLSSCGESIVAPPPLLLSFGSYRLGVHTPDADVDCLVLAPPHVRREDFFGGWVEVLRGDGRVTELHPVARRVSIINVYIFCASLLFDEVQLMNATSFFWTCSAYTPVIKFQMDGVKIDLIFARINNSQWLADHAVRSAPTAVGETEEPSSPDEITEVEVDDTLLIGLDEASIRSINGVRVAQYLLSSLGPDPTQLENFRLTLRAVKEWARVHGLYSNALGFLGGVNWAILVCWICQKNPDAKPPELLRAFFKRFSTWNWPTPVRIAKKHNISSMRHDLTAWDPINNFRDAKHLMPIITPCFPSMNSSYNVGEPQLRRLNDEFARANKLCNDVCLGKKTWDVLFEGSSFFTQHATYLQVTISSTNEDDFRAWFGLCEARIRLLIVGLESPAHGVRAYPFAKFFQRRPDDNESLYIASFFIALRFADGLHQVDLGPLAMDFLQIVNSWDKRLSTMDLALDVVTQKNLPSFVFEDDEGSGVNAVHEELSAITPNLKKKQPDDETASPSEFISPLKRTRID</sequence>
<dbReference type="PIRSF" id="PIRSF018425">
    <property type="entry name" value="PolyA_polymerase"/>
    <property type="match status" value="1"/>
</dbReference>
<feature type="binding site" evidence="12">
    <location>
        <begin position="106"/>
        <end position="108"/>
    </location>
    <ligand>
        <name>ATP</name>
        <dbReference type="ChEBI" id="CHEBI:30616"/>
    </ligand>
</feature>
<dbReference type="EMBL" id="JALLPJ020001377">
    <property type="protein sequence ID" value="KAL3766916.1"/>
    <property type="molecule type" value="Genomic_DNA"/>
</dbReference>
<dbReference type="SUPFAM" id="SSF81631">
    <property type="entry name" value="PAP/OAS1 substrate-binding domain"/>
    <property type="match status" value="1"/>
</dbReference>
<comment type="caution">
    <text evidence="18">The sequence shown here is derived from an EMBL/GenBank/DDBJ whole genome shotgun (WGS) entry which is preliminary data.</text>
</comment>
<name>A0ABD3MVQ8_9STRA</name>